<gene>
    <name evidence="9" type="primary">20198801</name>
    <name evidence="8" type="ORF">HELRODRAFT_160561</name>
</gene>
<evidence type="ECO:0000313" key="10">
    <source>
        <dbReference type="Proteomes" id="UP000015101"/>
    </source>
</evidence>
<evidence type="ECO:0000313" key="8">
    <source>
        <dbReference type="EMBL" id="ESO06391.1"/>
    </source>
</evidence>
<dbReference type="EMBL" id="AMQM01000621">
    <property type="status" value="NOT_ANNOTATED_CDS"/>
    <property type="molecule type" value="Genomic_DNA"/>
</dbReference>
<dbReference type="GO" id="GO:0005261">
    <property type="term" value="F:monoatomic cation channel activity"/>
    <property type="evidence" value="ECO:0007669"/>
    <property type="project" value="InterPro"/>
</dbReference>
<dbReference type="eggNOG" id="KOG2301">
    <property type="taxonomic scope" value="Eukaryota"/>
</dbReference>
<dbReference type="STRING" id="6412.T1EQF1"/>
<dbReference type="InterPro" id="IPR005821">
    <property type="entry name" value="Ion_trans_dom"/>
</dbReference>
<accession>T1EQF1</accession>
<evidence type="ECO:0000256" key="4">
    <source>
        <dbReference type="ARBA" id="ARBA00023136"/>
    </source>
</evidence>
<dbReference type="PANTHER" id="PTHR10037:SF288">
    <property type="entry name" value="SODIUM CHANNEL PROTEIN PARA"/>
    <property type="match status" value="1"/>
</dbReference>
<dbReference type="InParanoid" id="T1EQF1"/>
<reference evidence="9" key="3">
    <citation type="submission" date="2015-06" db="UniProtKB">
        <authorList>
            <consortium name="EnsemblMetazoa"/>
        </authorList>
    </citation>
    <scope>IDENTIFICATION</scope>
</reference>
<dbReference type="EMBL" id="KB096324">
    <property type="protein sequence ID" value="ESO06391.1"/>
    <property type="molecule type" value="Genomic_DNA"/>
</dbReference>
<evidence type="ECO:0000256" key="6">
    <source>
        <dbReference type="SAM" id="Phobius"/>
    </source>
</evidence>
<feature type="compositionally biased region" description="Basic and acidic residues" evidence="5">
    <location>
        <begin position="80"/>
        <end position="93"/>
    </location>
</feature>
<evidence type="ECO:0000313" key="9">
    <source>
        <dbReference type="EnsemblMetazoa" id="HelroP160561"/>
    </source>
</evidence>
<dbReference type="PANTHER" id="PTHR10037">
    <property type="entry name" value="VOLTAGE-GATED CATION CHANNEL CALCIUM AND SODIUM"/>
    <property type="match status" value="1"/>
</dbReference>
<keyword evidence="10" id="KW-1185">Reference proteome</keyword>
<feature type="transmembrane region" description="Helical" evidence="6">
    <location>
        <begin position="234"/>
        <end position="255"/>
    </location>
</feature>
<dbReference type="AlphaFoldDB" id="T1EQF1"/>
<dbReference type="GeneID" id="20198801"/>
<dbReference type="InterPro" id="IPR027359">
    <property type="entry name" value="Volt_channel_dom_sf"/>
</dbReference>
<dbReference type="EnsemblMetazoa" id="HelroT160561">
    <property type="protein sequence ID" value="HelroP160561"/>
    <property type="gene ID" value="HelroG160561"/>
</dbReference>
<feature type="region of interest" description="Disordered" evidence="5">
    <location>
        <begin position="80"/>
        <end position="115"/>
    </location>
</feature>
<sequence>METEKVDEDKAEIKDNINQSRDHNNDNETTKELNIECSDVQEKKKTLKTSTSHFHRLTEESLIRIGQIIEEEKSQKLLEKADQDAQKTKKAAEKEEEEDDKPKPDPDLEAGKPLPNRYRNFQPELFGVPLEDFDEFYHNRYTFVVLGKDRTIFRFSASKAFFLLSPFHPLRRLLFVMVVILVNCVFMAMNHEFPAVENTFLGIYTVEGSIKMLARGFIMEDFTYLRDSWNWLDFFVVVSAIVGINCGIHMMGISFRMSNQRGNLISAHLLDQQMFLHMEILFN</sequence>
<evidence type="ECO:0000259" key="7">
    <source>
        <dbReference type="Pfam" id="PF00520"/>
    </source>
</evidence>
<evidence type="ECO:0000256" key="1">
    <source>
        <dbReference type="ARBA" id="ARBA00004141"/>
    </source>
</evidence>
<organism evidence="9 10">
    <name type="scientific">Helobdella robusta</name>
    <name type="common">Californian leech</name>
    <dbReference type="NCBI Taxonomy" id="6412"/>
    <lineage>
        <taxon>Eukaryota</taxon>
        <taxon>Metazoa</taxon>
        <taxon>Spiralia</taxon>
        <taxon>Lophotrochozoa</taxon>
        <taxon>Annelida</taxon>
        <taxon>Clitellata</taxon>
        <taxon>Hirudinea</taxon>
        <taxon>Rhynchobdellida</taxon>
        <taxon>Glossiphoniidae</taxon>
        <taxon>Helobdella</taxon>
    </lineage>
</organism>
<feature type="transmembrane region" description="Helical" evidence="6">
    <location>
        <begin position="173"/>
        <end position="191"/>
    </location>
</feature>
<reference evidence="8 10" key="2">
    <citation type="journal article" date="2013" name="Nature">
        <title>Insights into bilaterian evolution from three spiralian genomes.</title>
        <authorList>
            <person name="Simakov O."/>
            <person name="Marletaz F."/>
            <person name="Cho S.J."/>
            <person name="Edsinger-Gonzales E."/>
            <person name="Havlak P."/>
            <person name="Hellsten U."/>
            <person name="Kuo D.H."/>
            <person name="Larsson T."/>
            <person name="Lv J."/>
            <person name="Arendt D."/>
            <person name="Savage R."/>
            <person name="Osoegawa K."/>
            <person name="de Jong P."/>
            <person name="Grimwood J."/>
            <person name="Chapman J.A."/>
            <person name="Shapiro H."/>
            <person name="Aerts A."/>
            <person name="Otillar R.P."/>
            <person name="Terry A.Y."/>
            <person name="Boore J.L."/>
            <person name="Grigoriev I.V."/>
            <person name="Lindberg D.R."/>
            <person name="Seaver E.C."/>
            <person name="Weisblat D.A."/>
            <person name="Putnam N.H."/>
            <person name="Rokhsar D.S."/>
        </authorList>
    </citation>
    <scope>NUCLEOTIDE SEQUENCE</scope>
</reference>
<protein>
    <recommendedName>
        <fullName evidence="7">Ion transport domain-containing protein</fullName>
    </recommendedName>
</protein>
<dbReference type="KEGG" id="hro:HELRODRAFT_160561"/>
<dbReference type="OMA" id="FRDQRTF"/>
<dbReference type="Gene3D" id="1.20.120.350">
    <property type="entry name" value="Voltage-gated potassium channels. Chain C"/>
    <property type="match status" value="1"/>
</dbReference>
<dbReference type="RefSeq" id="XP_009015759.1">
    <property type="nucleotide sequence ID" value="XM_009017511.1"/>
</dbReference>
<reference evidence="10" key="1">
    <citation type="submission" date="2012-12" db="EMBL/GenBank/DDBJ databases">
        <authorList>
            <person name="Hellsten U."/>
            <person name="Grimwood J."/>
            <person name="Chapman J.A."/>
            <person name="Shapiro H."/>
            <person name="Aerts A."/>
            <person name="Otillar R.P."/>
            <person name="Terry A.Y."/>
            <person name="Boore J.L."/>
            <person name="Simakov O."/>
            <person name="Marletaz F."/>
            <person name="Cho S.-J."/>
            <person name="Edsinger-Gonzales E."/>
            <person name="Havlak P."/>
            <person name="Kuo D.-H."/>
            <person name="Larsson T."/>
            <person name="Lv J."/>
            <person name="Arendt D."/>
            <person name="Savage R."/>
            <person name="Osoegawa K."/>
            <person name="de Jong P."/>
            <person name="Lindberg D.R."/>
            <person name="Seaver E.C."/>
            <person name="Weisblat D.A."/>
            <person name="Putnam N.H."/>
            <person name="Grigoriev I.V."/>
            <person name="Rokhsar D.S."/>
        </authorList>
    </citation>
    <scope>NUCLEOTIDE SEQUENCE</scope>
</reference>
<dbReference type="Pfam" id="PF00520">
    <property type="entry name" value="Ion_trans"/>
    <property type="match status" value="1"/>
</dbReference>
<evidence type="ECO:0000256" key="5">
    <source>
        <dbReference type="SAM" id="MobiDB-lite"/>
    </source>
</evidence>
<dbReference type="SUPFAM" id="SSF81324">
    <property type="entry name" value="Voltage-gated potassium channels"/>
    <property type="match status" value="1"/>
</dbReference>
<dbReference type="InterPro" id="IPR043203">
    <property type="entry name" value="VGCC_Ca_Na"/>
</dbReference>
<feature type="region of interest" description="Disordered" evidence="5">
    <location>
        <begin position="1"/>
        <end position="35"/>
    </location>
</feature>
<keyword evidence="2 6" id="KW-0812">Transmembrane</keyword>
<dbReference type="Proteomes" id="UP000015101">
    <property type="component" value="Unassembled WGS sequence"/>
</dbReference>
<comment type="subcellular location">
    <subcellularLocation>
        <location evidence="1">Membrane</location>
        <topology evidence="1">Multi-pass membrane protein</topology>
    </subcellularLocation>
</comment>
<evidence type="ECO:0000256" key="3">
    <source>
        <dbReference type="ARBA" id="ARBA00022989"/>
    </source>
</evidence>
<keyword evidence="4 6" id="KW-0472">Membrane</keyword>
<evidence type="ECO:0000256" key="2">
    <source>
        <dbReference type="ARBA" id="ARBA00022692"/>
    </source>
</evidence>
<dbReference type="OrthoDB" id="2984333at2759"/>
<proteinExistence type="predicted"/>
<dbReference type="CTD" id="20198801"/>
<name>T1EQF1_HELRO</name>
<keyword evidence="3 6" id="KW-1133">Transmembrane helix</keyword>
<dbReference type="HOGENOM" id="CLU_079790_0_0_1"/>
<feature type="compositionally biased region" description="Basic and acidic residues" evidence="5">
    <location>
        <begin position="100"/>
        <end position="110"/>
    </location>
</feature>
<dbReference type="GO" id="GO:0005886">
    <property type="term" value="C:plasma membrane"/>
    <property type="evidence" value="ECO:0007669"/>
    <property type="project" value="InterPro"/>
</dbReference>
<feature type="compositionally biased region" description="Basic and acidic residues" evidence="5">
    <location>
        <begin position="7"/>
        <end position="35"/>
    </location>
</feature>
<feature type="domain" description="Ion transport" evidence="7">
    <location>
        <begin position="174"/>
        <end position="246"/>
    </location>
</feature>